<accession>A0A2G8KUN7</accession>
<feature type="signal peptide" evidence="2">
    <location>
        <begin position="1"/>
        <end position="17"/>
    </location>
</feature>
<comment type="caution">
    <text evidence="4">The sequence shown here is derived from an EMBL/GenBank/DDBJ whole genome shotgun (WGS) entry which is preliminary data.</text>
</comment>
<dbReference type="AlphaFoldDB" id="A0A2G8KUN7"/>
<gene>
    <name evidence="4" type="ORF">BSL78_11396</name>
</gene>
<dbReference type="CDD" id="cd00087">
    <property type="entry name" value="FReD"/>
    <property type="match status" value="1"/>
</dbReference>
<feature type="chain" id="PRO_5013641114" evidence="2">
    <location>
        <begin position="18"/>
        <end position="296"/>
    </location>
</feature>
<dbReference type="InterPro" id="IPR020837">
    <property type="entry name" value="Fibrinogen_CS"/>
</dbReference>
<evidence type="ECO:0000256" key="2">
    <source>
        <dbReference type="SAM" id="SignalP"/>
    </source>
</evidence>
<evidence type="ECO:0000259" key="3">
    <source>
        <dbReference type="PROSITE" id="PS51406"/>
    </source>
</evidence>
<dbReference type="Proteomes" id="UP000230750">
    <property type="component" value="Unassembled WGS sequence"/>
</dbReference>
<proteinExistence type="predicted"/>
<dbReference type="GO" id="GO:0005615">
    <property type="term" value="C:extracellular space"/>
    <property type="evidence" value="ECO:0007669"/>
    <property type="project" value="TreeGrafter"/>
</dbReference>
<dbReference type="Pfam" id="PF00147">
    <property type="entry name" value="Fibrinogen_C"/>
    <property type="match status" value="1"/>
</dbReference>
<keyword evidence="1" id="KW-1015">Disulfide bond</keyword>
<dbReference type="Gene3D" id="3.90.215.10">
    <property type="entry name" value="Gamma Fibrinogen, chain A, domain 1"/>
    <property type="match status" value="1"/>
</dbReference>
<evidence type="ECO:0000313" key="5">
    <source>
        <dbReference type="Proteomes" id="UP000230750"/>
    </source>
</evidence>
<organism evidence="4 5">
    <name type="scientific">Stichopus japonicus</name>
    <name type="common">Sea cucumber</name>
    <dbReference type="NCBI Taxonomy" id="307972"/>
    <lineage>
        <taxon>Eukaryota</taxon>
        <taxon>Metazoa</taxon>
        <taxon>Echinodermata</taxon>
        <taxon>Eleutherozoa</taxon>
        <taxon>Echinozoa</taxon>
        <taxon>Holothuroidea</taxon>
        <taxon>Aspidochirotacea</taxon>
        <taxon>Aspidochirotida</taxon>
        <taxon>Stichopodidae</taxon>
        <taxon>Apostichopus</taxon>
    </lineage>
</organism>
<name>A0A2G8KUN7_STIJA</name>
<protein>
    <submittedName>
        <fullName evidence="4">Putative ficolin-1-like</fullName>
    </submittedName>
</protein>
<reference evidence="4 5" key="1">
    <citation type="journal article" date="2017" name="PLoS Biol.">
        <title>The sea cucumber genome provides insights into morphological evolution and visceral regeneration.</title>
        <authorList>
            <person name="Zhang X."/>
            <person name="Sun L."/>
            <person name="Yuan J."/>
            <person name="Sun Y."/>
            <person name="Gao Y."/>
            <person name="Zhang L."/>
            <person name="Li S."/>
            <person name="Dai H."/>
            <person name="Hamel J.F."/>
            <person name="Liu C."/>
            <person name="Yu Y."/>
            <person name="Liu S."/>
            <person name="Lin W."/>
            <person name="Guo K."/>
            <person name="Jin S."/>
            <person name="Xu P."/>
            <person name="Storey K.B."/>
            <person name="Huan P."/>
            <person name="Zhang T."/>
            <person name="Zhou Y."/>
            <person name="Zhang J."/>
            <person name="Lin C."/>
            <person name="Li X."/>
            <person name="Xing L."/>
            <person name="Huo D."/>
            <person name="Sun M."/>
            <person name="Wang L."/>
            <person name="Mercier A."/>
            <person name="Li F."/>
            <person name="Yang H."/>
            <person name="Xiang J."/>
        </authorList>
    </citation>
    <scope>NUCLEOTIDE SEQUENCE [LARGE SCALE GENOMIC DNA]</scope>
    <source>
        <strain evidence="4">Shaxun</strain>
        <tissue evidence="4">Muscle</tissue>
    </source>
</reference>
<dbReference type="InterPro" id="IPR050373">
    <property type="entry name" value="Fibrinogen_C-term_domain"/>
</dbReference>
<dbReference type="EMBL" id="MRZV01000359">
    <property type="protein sequence ID" value="PIK51723.1"/>
    <property type="molecule type" value="Genomic_DNA"/>
</dbReference>
<dbReference type="STRING" id="307972.A0A2G8KUN7"/>
<keyword evidence="5" id="KW-1185">Reference proteome</keyword>
<dbReference type="OrthoDB" id="7735550at2759"/>
<dbReference type="InterPro" id="IPR002181">
    <property type="entry name" value="Fibrinogen_a/b/g_C_dom"/>
</dbReference>
<dbReference type="NCBIfam" id="NF040941">
    <property type="entry name" value="GGGWT_bact"/>
    <property type="match status" value="1"/>
</dbReference>
<dbReference type="SMART" id="SM00186">
    <property type="entry name" value="FBG"/>
    <property type="match status" value="1"/>
</dbReference>
<evidence type="ECO:0000256" key="1">
    <source>
        <dbReference type="ARBA" id="ARBA00023157"/>
    </source>
</evidence>
<dbReference type="FunFam" id="3.90.215.10:FF:000001">
    <property type="entry name" value="Tenascin isoform 1"/>
    <property type="match status" value="1"/>
</dbReference>
<dbReference type="SUPFAM" id="SSF56496">
    <property type="entry name" value="Fibrinogen C-terminal domain-like"/>
    <property type="match status" value="1"/>
</dbReference>
<evidence type="ECO:0000313" key="4">
    <source>
        <dbReference type="EMBL" id="PIK51723.1"/>
    </source>
</evidence>
<dbReference type="InterPro" id="IPR036056">
    <property type="entry name" value="Fibrinogen-like_C"/>
</dbReference>
<dbReference type="PROSITE" id="PS00514">
    <property type="entry name" value="FIBRINOGEN_C_1"/>
    <property type="match status" value="1"/>
</dbReference>
<sequence>MMTLVFLFVVVMPSVLADPTDNPASDAFGRIGCSVTTPRIENIYMSNVDIEYVTMKNLIDQIESKIDQAGLQETVEYDTDHPKDCSEITGESGVYTVKPIEGSKPFTVYCDMETDGGGWTVIQRRTDGSTGFNRGWIDYRKGFGSKNLDYWMGNENLFWMTAQDHYELRVELQDFQDAIRLAIYDRFKVGDEGTRYKLLIGSYNGGDAGDALKSHNHAPFTTPDYDNDFSTNGNCAAYFQSGWWFTNCYHSNLNGLYRSHGEEVDTKGIVWSEWRGLNISLKATEMKIRPKATPLE</sequence>
<feature type="domain" description="Fibrinogen C-terminal" evidence="3">
    <location>
        <begin position="76"/>
        <end position="292"/>
    </location>
</feature>
<dbReference type="InterPro" id="IPR014716">
    <property type="entry name" value="Fibrinogen_a/b/g_C_1"/>
</dbReference>
<keyword evidence="2" id="KW-0732">Signal</keyword>
<dbReference type="PANTHER" id="PTHR19143">
    <property type="entry name" value="FIBRINOGEN/TENASCIN/ANGIOPOEITIN"/>
    <property type="match status" value="1"/>
</dbReference>
<dbReference type="PROSITE" id="PS51406">
    <property type="entry name" value="FIBRINOGEN_C_2"/>
    <property type="match status" value="1"/>
</dbReference>
<dbReference type="PANTHER" id="PTHR19143:SF327">
    <property type="entry name" value="FI21813P1-RELATED"/>
    <property type="match status" value="1"/>
</dbReference>